<proteinExistence type="inferred from homology"/>
<keyword evidence="5" id="KW-0472">Membrane</keyword>
<feature type="transmembrane region" description="Helical" evidence="5">
    <location>
        <begin position="20"/>
        <end position="37"/>
    </location>
</feature>
<dbReference type="EMBL" id="VAHF01000007">
    <property type="protein sequence ID" value="TXG58145.1"/>
    <property type="molecule type" value="Genomic_DNA"/>
</dbReference>
<dbReference type="InterPro" id="IPR016024">
    <property type="entry name" value="ARM-type_fold"/>
</dbReference>
<feature type="domain" description="TEX10-like TPR repeats" evidence="7">
    <location>
        <begin position="348"/>
        <end position="557"/>
    </location>
</feature>
<evidence type="ECO:0000256" key="4">
    <source>
        <dbReference type="ARBA" id="ARBA00023242"/>
    </source>
</evidence>
<dbReference type="AlphaFoldDB" id="A0A5C7HN49"/>
<dbReference type="Pfam" id="PF25781">
    <property type="entry name" value="TPR_TEX10"/>
    <property type="match status" value="1"/>
</dbReference>
<comment type="subcellular location">
    <subcellularLocation>
        <location evidence="1">Nucleus</location>
        <location evidence="1">Nucleolus</location>
    </subcellularLocation>
    <subcellularLocation>
        <location evidence="2">Nucleus</location>
        <location evidence="2">Nucleoplasm</location>
    </subcellularLocation>
</comment>
<keyword evidence="9" id="KW-1185">Reference proteome</keyword>
<dbReference type="InterPro" id="IPR057949">
    <property type="entry name" value="TPR_TEX10"/>
</dbReference>
<comment type="similarity">
    <text evidence="3">Belongs to the IPI1/TEX10 family.</text>
</comment>
<evidence type="ECO:0000313" key="8">
    <source>
        <dbReference type="EMBL" id="TXG58145.1"/>
    </source>
</evidence>
<keyword evidence="4" id="KW-0539">Nucleus</keyword>
<protein>
    <submittedName>
        <fullName evidence="8">Uncharacterized protein</fullName>
    </submittedName>
</protein>
<dbReference type="OrthoDB" id="361362at2759"/>
<keyword evidence="5" id="KW-0812">Transmembrane</keyword>
<comment type="caution">
    <text evidence="8">The sequence shown here is derived from an EMBL/GenBank/DDBJ whole genome shotgun (WGS) entry which is preliminary data.</text>
</comment>
<dbReference type="InterPro" id="IPR024679">
    <property type="entry name" value="Ipi1_N"/>
</dbReference>
<name>A0A5C7HN49_9ROSI</name>
<evidence type="ECO:0000256" key="1">
    <source>
        <dbReference type="ARBA" id="ARBA00004604"/>
    </source>
</evidence>
<dbReference type="SUPFAM" id="SSF48371">
    <property type="entry name" value="ARM repeat"/>
    <property type="match status" value="1"/>
</dbReference>
<keyword evidence="5" id="KW-1133">Transmembrane helix</keyword>
<dbReference type="GO" id="GO:0005634">
    <property type="term" value="C:nucleus"/>
    <property type="evidence" value="ECO:0007669"/>
    <property type="project" value="UniProtKB-SubCell"/>
</dbReference>
<evidence type="ECO:0000256" key="3">
    <source>
        <dbReference type="ARBA" id="ARBA00006427"/>
    </source>
</evidence>
<organism evidence="8 9">
    <name type="scientific">Acer yangbiense</name>
    <dbReference type="NCBI Taxonomy" id="1000413"/>
    <lineage>
        <taxon>Eukaryota</taxon>
        <taxon>Viridiplantae</taxon>
        <taxon>Streptophyta</taxon>
        <taxon>Embryophyta</taxon>
        <taxon>Tracheophyta</taxon>
        <taxon>Spermatophyta</taxon>
        <taxon>Magnoliopsida</taxon>
        <taxon>eudicotyledons</taxon>
        <taxon>Gunneridae</taxon>
        <taxon>Pentapetalae</taxon>
        <taxon>rosids</taxon>
        <taxon>malvids</taxon>
        <taxon>Sapindales</taxon>
        <taxon>Sapindaceae</taxon>
        <taxon>Hippocastanoideae</taxon>
        <taxon>Acereae</taxon>
        <taxon>Acer</taxon>
    </lineage>
</organism>
<evidence type="ECO:0000256" key="2">
    <source>
        <dbReference type="ARBA" id="ARBA00004642"/>
    </source>
</evidence>
<feature type="domain" description="Pre-rRNA-processing protein Ipi1 N-terminal" evidence="6">
    <location>
        <begin position="20"/>
        <end position="81"/>
    </location>
</feature>
<reference evidence="9" key="1">
    <citation type="journal article" date="2019" name="Gigascience">
        <title>De novo genome assembly of the endangered Acer yangbiense, a plant species with extremely small populations endemic to Yunnan Province, China.</title>
        <authorList>
            <person name="Yang J."/>
            <person name="Wariss H.M."/>
            <person name="Tao L."/>
            <person name="Zhang R."/>
            <person name="Yun Q."/>
            <person name="Hollingsworth P."/>
            <person name="Dao Z."/>
            <person name="Luo G."/>
            <person name="Guo H."/>
            <person name="Ma Y."/>
            <person name="Sun W."/>
        </authorList>
    </citation>
    <scope>NUCLEOTIDE SEQUENCE [LARGE SCALE GENOMIC DNA]</scope>
    <source>
        <strain evidence="9">cv. Malutang</strain>
    </source>
</reference>
<evidence type="ECO:0000259" key="7">
    <source>
        <dbReference type="Pfam" id="PF25781"/>
    </source>
</evidence>
<dbReference type="Pfam" id="PF12333">
    <property type="entry name" value="Ipi1_N"/>
    <property type="match status" value="1"/>
</dbReference>
<evidence type="ECO:0000256" key="5">
    <source>
        <dbReference type="SAM" id="Phobius"/>
    </source>
</evidence>
<dbReference type="Proteomes" id="UP000323000">
    <property type="component" value="Chromosome 7"/>
</dbReference>
<evidence type="ECO:0000313" key="9">
    <source>
        <dbReference type="Proteomes" id="UP000323000"/>
    </source>
</evidence>
<evidence type="ECO:0000259" key="6">
    <source>
        <dbReference type="Pfam" id="PF12333"/>
    </source>
</evidence>
<sequence>MELIDRQEVGLVSEDNQGQFVSLMMAYIFNAMTHLAFDVRLMAFKFFDLVVQYYPPSFSLYAEKILQNYEDILRKNQCYLQDKGKLKSAFAGLVRCLSLLPCNKRNIQTCEKGILHAFEPDVPTESAGRRTPLPCFSSIIKKLKDLVPVLSIDLAVGFFVYGIHQGKPALHGGQDGAIWDQTISLVLLKRFFNVFPLNATHNLSEKVSTAILHPDEEHIRKFSINCPSEFDDRFFILNILIAEIFLQYSEWICPPAVLLEKFLEFIEDVLLGKICSDTRSGKAVWGKHVLSLLPFIPKLAFSMTFEDCSPESSLKLACLSAIEEMLVPTDEMVCPDESDPLFEHQIIWIRALPVLLILLDDKHPSSSQVVLHLLLHLGQRACMNSSFAWEYDNIQYSLSKFYSSCLEGGEICYGPFIRLPRDSQELSICGLYYFSYLDQLSLKSIASCCLCPELEPFVLFRIIEVLHSSFNDGHIQIADHMSFFVTLLSWFKVFLVMGDLTFAENIYPAVENDVKISNRGTFKSLTNAVCSCLSQMGDDSLVFQILEKVILDQLIGKFTAVLPLKFCKCSEAL</sequence>
<dbReference type="PANTHER" id="PTHR16056">
    <property type="entry name" value="REGULATOR OF MICROTUBULE DYNAMICS PROTEIN"/>
    <property type="match status" value="1"/>
</dbReference>
<dbReference type="PANTHER" id="PTHR16056:SF2">
    <property type="entry name" value="TESTIS-EXPRESSED PROTEIN 10"/>
    <property type="match status" value="1"/>
</dbReference>
<gene>
    <name evidence="8" type="ORF">EZV62_015974</name>
</gene>
<accession>A0A5C7HN49</accession>